<name>A0AAE3NZR4_9BACT</name>
<dbReference type="PANTHER" id="PTHR32309">
    <property type="entry name" value="TYROSINE-PROTEIN KINASE"/>
    <property type="match status" value="1"/>
</dbReference>
<evidence type="ECO:0000313" key="9">
    <source>
        <dbReference type="EMBL" id="MDF2953362.1"/>
    </source>
</evidence>
<dbReference type="AlphaFoldDB" id="A0AAE3NZR4"/>
<comment type="caution">
    <text evidence="9">The sequence shown here is derived from an EMBL/GenBank/DDBJ whole genome shotgun (WGS) entry which is preliminary data.</text>
</comment>
<dbReference type="InterPro" id="IPR003856">
    <property type="entry name" value="LPS_length_determ_N"/>
</dbReference>
<protein>
    <submittedName>
        <fullName evidence="9">Exopolysaccharide export protein/domain GumC/Wzc1</fullName>
    </submittedName>
</protein>
<keyword evidence="2" id="KW-1003">Cell membrane</keyword>
<evidence type="ECO:0000259" key="8">
    <source>
        <dbReference type="Pfam" id="PF02706"/>
    </source>
</evidence>
<comment type="subcellular location">
    <subcellularLocation>
        <location evidence="1">Cell membrane</location>
        <topology evidence="1">Multi-pass membrane protein</topology>
    </subcellularLocation>
</comment>
<keyword evidence="5 7" id="KW-0472">Membrane</keyword>
<keyword evidence="3 7" id="KW-0812">Transmembrane</keyword>
<feature type="transmembrane region" description="Helical" evidence="7">
    <location>
        <begin position="235"/>
        <end position="257"/>
    </location>
</feature>
<reference evidence="9" key="1">
    <citation type="submission" date="2022-11" db="EMBL/GenBank/DDBJ databases">
        <title>Candidatus Alkanophaga archaea from heated hydrothermal vent sediment oxidize petroleum alkanes.</title>
        <authorList>
            <person name="Zehnle H."/>
            <person name="Laso-Perez R."/>
            <person name="Lipp J."/>
            <person name="Teske A."/>
            <person name="Wegener G."/>
        </authorList>
    </citation>
    <scope>NUCLEOTIDE SEQUENCE</scope>
    <source>
        <strain evidence="9">MCA70</strain>
    </source>
</reference>
<evidence type="ECO:0000256" key="3">
    <source>
        <dbReference type="ARBA" id="ARBA00022692"/>
    </source>
</evidence>
<proteinExistence type="predicted"/>
<dbReference type="PANTHER" id="PTHR32309:SF13">
    <property type="entry name" value="FERRIC ENTEROBACTIN TRANSPORT PROTEIN FEPE"/>
    <property type="match status" value="1"/>
</dbReference>
<feature type="coiled-coil region" evidence="6">
    <location>
        <begin position="144"/>
        <end position="178"/>
    </location>
</feature>
<dbReference type="GO" id="GO:0005886">
    <property type="term" value="C:plasma membrane"/>
    <property type="evidence" value="ECO:0007669"/>
    <property type="project" value="UniProtKB-SubCell"/>
</dbReference>
<gene>
    <name evidence="9" type="ORF">OD816_000607</name>
</gene>
<feature type="domain" description="Polysaccharide chain length determinant N-terminal" evidence="8">
    <location>
        <begin position="12"/>
        <end position="87"/>
    </location>
</feature>
<dbReference type="Pfam" id="PF02706">
    <property type="entry name" value="Wzz"/>
    <property type="match status" value="1"/>
</dbReference>
<evidence type="ECO:0000256" key="2">
    <source>
        <dbReference type="ARBA" id="ARBA00022475"/>
    </source>
</evidence>
<evidence type="ECO:0000256" key="1">
    <source>
        <dbReference type="ARBA" id="ARBA00004651"/>
    </source>
</evidence>
<feature type="transmembrane region" description="Helical" evidence="7">
    <location>
        <begin position="29"/>
        <end position="48"/>
    </location>
</feature>
<evidence type="ECO:0000256" key="6">
    <source>
        <dbReference type="SAM" id="Coils"/>
    </source>
</evidence>
<evidence type="ECO:0000256" key="5">
    <source>
        <dbReference type="ARBA" id="ARBA00023136"/>
    </source>
</evidence>
<keyword evidence="6" id="KW-0175">Coiled coil</keyword>
<dbReference type="EMBL" id="JAPHEG010000002">
    <property type="protein sequence ID" value="MDF2953362.1"/>
    <property type="molecule type" value="Genomic_DNA"/>
</dbReference>
<accession>A0AAE3NZR4</accession>
<organism evidence="9 10">
    <name type="scientific">Candidatus Thermodesulfobacterium syntrophicum</name>
    <dbReference type="NCBI Taxonomy" id="3060442"/>
    <lineage>
        <taxon>Bacteria</taxon>
        <taxon>Pseudomonadati</taxon>
        <taxon>Thermodesulfobacteriota</taxon>
        <taxon>Thermodesulfobacteria</taxon>
        <taxon>Thermodesulfobacteriales</taxon>
        <taxon>Thermodesulfobacteriaceae</taxon>
        <taxon>Thermodesulfobacterium</taxon>
    </lineage>
</organism>
<keyword evidence="4 7" id="KW-1133">Transmembrane helix</keyword>
<evidence type="ECO:0000256" key="7">
    <source>
        <dbReference type="SAM" id="Phobius"/>
    </source>
</evidence>
<evidence type="ECO:0000256" key="4">
    <source>
        <dbReference type="ARBA" id="ARBA00022989"/>
    </source>
</evidence>
<dbReference type="Proteomes" id="UP001144110">
    <property type="component" value="Unassembled WGS sequence"/>
</dbReference>
<dbReference type="GO" id="GO:0004713">
    <property type="term" value="F:protein tyrosine kinase activity"/>
    <property type="evidence" value="ECO:0007669"/>
    <property type="project" value="TreeGrafter"/>
</dbReference>
<evidence type="ECO:0000313" key="10">
    <source>
        <dbReference type="Proteomes" id="UP001144110"/>
    </source>
</evidence>
<sequence>MNPQQIPAQYEDEINLYDLWKVIVKRKKLIIGLFVIAILASAIISLLMPKIYRGEAVLKLPTKEPQASELINIIGKIDTKEDIKRIFPNTAHLITDVKLKEIKVSRNQVSKDKFLLIIEAKDKNILTHAFTEFITYLNNLPFIKRSVEEERQRLLIQLEEIDKLIAKLTKNIKTYKKLFETGKITLVGFNPIELEKSILDLKVRKIAIKQALNRLKGVEMLEEPRISENPVKPKIMLNIAIAGISSLFVGIFLAFFIESITKMKSKDNET</sequence>
<dbReference type="InterPro" id="IPR050445">
    <property type="entry name" value="Bact_polysacc_biosynth/exp"/>
</dbReference>